<reference evidence="1" key="1">
    <citation type="submission" date="2020-09" db="EMBL/GenBank/DDBJ databases">
        <title>Genome-Enabled Discovery of Anthraquinone Biosynthesis in Senna tora.</title>
        <authorList>
            <person name="Kang S.-H."/>
            <person name="Pandey R.P."/>
            <person name="Lee C.-M."/>
            <person name="Sim J.-S."/>
            <person name="Jeong J.-T."/>
            <person name="Choi B.-S."/>
            <person name="Jung M."/>
            <person name="Ginzburg D."/>
            <person name="Zhao K."/>
            <person name="Won S.Y."/>
            <person name="Oh T.-J."/>
            <person name="Yu Y."/>
            <person name="Kim N.-H."/>
            <person name="Lee O.R."/>
            <person name="Lee T.-H."/>
            <person name="Bashyal P."/>
            <person name="Kim T.-S."/>
            <person name="Lee W.-H."/>
            <person name="Kawkins C."/>
            <person name="Kim C.-K."/>
            <person name="Kim J.S."/>
            <person name="Ahn B.O."/>
            <person name="Rhee S.Y."/>
            <person name="Sohng J.K."/>
        </authorList>
    </citation>
    <scope>NUCLEOTIDE SEQUENCE</scope>
    <source>
        <tissue evidence="1">Leaf</tissue>
    </source>
</reference>
<comment type="caution">
    <text evidence="1">The sequence shown here is derived from an EMBL/GenBank/DDBJ whole genome shotgun (WGS) entry which is preliminary data.</text>
</comment>
<protein>
    <submittedName>
        <fullName evidence="1">E3 ubiquitin-protein ligase PUB23-like</fullName>
    </submittedName>
</protein>
<dbReference type="EMBL" id="JAAIUW010000006">
    <property type="protein sequence ID" value="KAF7826646.1"/>
    <property type="molecule type" value="Genomic_DNA"/>
</dbReference>
<gene>
    <name evidence="1" type="ORF">G2W53_017810</name>
</gene>
<dbReference type="Proteomes" id="UP000634136">
    <property type="component" value="Unassembled WGS sequence"/>
</dbReference>
<keyword evidence="2" id="KW-1185">Reference proteome</keyword>
<name>A0A834TTI5_9FABA</name>
<proteinExistence type="predicted"/>
<accession>A0A834TTI5</accession>
<dbReference type="AlphaFoldDB" id="A0A834TTI5"/>
<organism evidence="1 2">
    <name type="scientific">Senna tora</name>
    <dbReference type="NCBI Taxonomy" id="362788"/>
    <lineage>
        <taxon>Eukaryota</taxon>
        <taxon>Viridiplantae</taxon>
        <taxon>Streptophyta</taxon>
        <taxon>Embryophyta</taxon>
        <taxon>Tracheophyta</taxon>
        <taxon>Spermatophyta</taxon>
        <taxon>Magnoliopsida</taxon>
        <taxon>eudicotyledons</taxon>
        <taxon>Gunneridae</taxon>
        <taxon>Pentapetalae</taxon>
        <taxon>rosids</taxon>
        <taxon>fabids</taxon>
        <taxon>Fabales</taxon>
        <taxon>Fabaceae</taxon>
        <taxon>Caesalpinioideae</taxon>
        <taxon>Cassia clade</taxon>
        <taxon>Senna</taxon>
    </lineage>
</organism>
<evidence type="ECO:0000313" key="1">
    <source>
        <dbReference type="EMBL" id="KAF7826646.1"/>
    </source>
</evidence>
<evidence type="ECO:0000313" key="2">
    <source>
        <dbReference type="Proteomes" id="UP000634136"/>
    </source>
</evidence>
<sequence>MDGFDLKTKSADEALSLLQSHHISEHVLNTQLIFKHGDFVPCFTKIMQIGFYESRAYAVLLLKSVLGAADSTILSNLNRNVS</sequence>